<dbReference type="EMBL" id="CP058579">
    <property type="protein sequence ID" value="QLG61242.1"/>
    <property type="molecule type" value="Genomic_DNA"/>
</dbReference>
<keyword evidence="3" id="KW-1185">Reference proteome</keyword>
<proteinExistence type="predicted"/>
<dbReference type="Proteomes" id="UP000509626">
    <property type="component" value="Chromosome"/>
</dbReference>
<dbReference type="AlphaFoldDB" id="A0A7D5QFA5"/>
<protein>
    <submittedName>
        <fullName evidence="2">Uncharacterized protein</fullName>
    </submittedName>
</protein>
<name>A0A7D5QFA5_9EURY</name>
<reference evidence="2 3" key="1">
    <citation type="submission" date="2020-06" db="EMBL/GenBank/DDBJ databases">
        <title>NJ-3-1, isolated from saline soil.</title>
        <authorList>
            <person name="Cui H.L."/>
            <person name="Shi X."/>
        </authorList>
    </citation>
    <scope>NUCLEOTIDE SEQUENCE [LARGE SCALE GENOMIC DNA]</scope>
    <source>
        <strain evidence="2 3">NJ-3-1</strain>
    </source>
</reference>
<gene>
    <name evidence="2" type="ORF">HUG12_05635</name>
</gene>
<evidence type="ECO:0000313" key="2">
    <source>
        <dbReference type="EMBL" id="QLG61242.1"/>
    </source>
</evidence>
<dbReference type="GeneID" id="56036920"/>
<sequence length="238" mass="24399">MNRRQWLSRGGLVVAGLVGASGIASATTDPTARPPAERGLRGHVTGGTTVRSGDTPAPVRTTYSGSGSETVDGVEVNLDGPTAFLIDGGADLDLDVFDATGAAVAGIDNWAGLGVTDLDPGTYRLEVAAAGEWTITLVETPVYEADDVATAFPVGIEGSSSNVYGPFDFSGERSLTYSASGGERTVLSLQTASGETFFTPVNGPGPVETTIEFDVAEEVVWVSVFVVSGEYSLSIVAA</sequence>
<evidence type="ECO:0000313" key="3">
    <source>
        <dbReference type="Proteomes" id="UP000509626"/>
    </source>
</evidence>
<evidence type="ECO:0000256" key="1">
    <source>
        <dbReference type="SAM" id="MobiDB-lite"/>
    </source>
</evidence>
<dbReference type="RefSeq" id="WP_179267826.1">
    <property type="nucleotide sequence ID" value="NZ_CP058579.1"/>
</dbReference>
<feature type="region of interest" description="Disordered" evidence="1">
    <location>
        <begin position="24"/>
        <end position="56"/>
    </location>
</feature>
<accession>A0A7D5QFA5</accession>
<dbReference type="KEGG" id="halu:HUG12_05635"/>
<organism evidence="2 3">
    <name type="scientific">Halorarum salinum</name>
    <dbReference type="NCBI Taxonomy" id="2743089"/>
    <lineage>
        <taxon>Archaea</taxon>
        <taxon>Methanobacteriati</taxon>
        <taxon>Methanobacteriota</taxon>
        <taxon>Stenosarchaea group</taxon>
        <taxon>Halobacteria</taxon>
        <taxon>Halobacteriales</taxon>
        <taxon>Haloferacaceae</taxon>
        <taxon>Halorarum</taxon>
    </lineage>
</organism>